<feature type="domain" description="Rho-GAP" evidence="5">
    <location>
        <begin position="308"/>
        <end position="494"/>
    </location>
</feature>
<dbReference type="OMA" id="ALLWHIN"/>
<keyword evidence="7" id="KW-1185">Reference proteome</keyword>
<dbReference type="PANTHER" id="PTHR23179:SF36">
    <property type="entry name" value="RHO-GAP DOMAIN-CONTAINING PROTEIN"/>
    <property type="match status" value="1"/>
</dbReference>
<dbReference type="InterPro" id="IPR000159">
    <property type="entry name" value="RA_dom"/>
</dbReference>
<evidence type="ECO:0000313" key="6">
    <source>
        <dbReference type="Ensembl" id="ENSLACP00000017484.1"/>
    </source>
</evidence>
<dbReference type="PROSITE" id="PS50238">
    <property type="entry name" value="RHOGAP"/>
    <property type="match status" value="1"/>
</dbReference>
<dbReference type="GeneTree" id="ENSGT00940000154633"/>
<feature type="domain" description="Ras-associating" evidence="4">
    <location>
        <begin position="138"/>
        <end position="258"/>
    </location>
</feature>
<dbReference type="Gene3D" id="1.10.555.10">
    <property type="entry name" value="Rho GTPase activation protein"/>
    <property type="match status" value="1"/>
</dbReference>
<dbReference type="InterPro" id="IPR047888">
    <property type="entry name" value="ARHGAP20_RA"/>
</dbReference>
<dbReference type="Ensembl" id="ENSLACT00000017612.1">
    <property type="protein sequence ID" value="ENSLACP00000017484.1"/>
    <property type="gene ID" value="ENSLACG00000015397.1"/>
</dbReference>
<dbReference type="GO" id="GO:0035023">
    <property type="term" value="P:regulation of Rho protein signal transduction"/>
    <property type="evidence" value="ECO:0007669"/>
    <property type="project" value="InterPro"/>
</dbReference>
<dbReference type="InterPro" id="IPR008936">
    <property type="entry name" value="Rho_GTPase_activation_prot"/>
</dbReference>
<dbReference type="InterPro" id="IPR047887">
    <property type="entry name" value="ARHGAP20_PH"/>
</dbReference>
<reference evidence="6" key="2">
    <citation type="submission" date="2025-08" db="UniProtKB">
        <authorList>
            <consortium name="Ensembl"/>
        </authorList>
    </citation>
    <scope>IDENTIFICATION</scope>
</reference>
<dbReference type="PANTHER" id="PTHR23179">
    <property type="entry name" value="T-CELL ACTIVATION RHO GTPASE ACTIVATING PROTEIN-RELATED"/>
    <property type="match status" value="1"/>
</dbReference>
<dbReference type="HOGENOM" id="CLU_008526_0_0_1"/>
<dbReference type="SUPFAM" id="SSF54236">
    <property type="entry name" value="Ubiquitin-like"/>
    <property type="match status" value="1"/>
</dbReference>
<dbReference type="Pfam" id="PF00788">
    <property type="entry name" value="RA"/>
    <property type="match status" value="1"/>
</dbReference>
<reference evidence="7" key="1">
    <citation type="submission" date="2011-08" db="EMBL/GenBank/DDBJ databases">
        <title>The draft genome of Latimeria chalumnae.</title>
        <authorList>
            <person name="Di Palma F."/>
            <person name="Alfoldi J."/>
            <person name="Johnson J."/>
            <person name="Berlin A."/>
            <person name="Gnerre S."/>
            <person name="Jaffe D."/>
            <person name="MacCallum I."/>
            <person name="Young S."/>
            <person name="Walker B.J."/>
            <person name="Lander E."/>
            <person name="Lindblad-Toh K."/>
        </authorList>
    </citation>
    <scope>NUCLEOTIDE SEQUENCE [LARGE SCALE GENOMIC DNA]</scope>
    <source>
        <strain evidence="7">Wild caught</strain>
    </source>
</reference>
<sequence length="753" mass="84361">MHRDELICPTSPNNGSLIRALSSTNSIFIMEDKVQLTTGLQTQERHLFLFSNMLVIAKSKSSSSLKLKKQVHLCEMWTASCVNEVSEKKMSTENSFVIGWPTTNCIITFRNNRGTKNKTFLFSIPRQINEMKRDEYPKETVVNVLFLDAGDGSSTTPVTVSNTETADKLIKTAVQQLGIPGRSNDYHLWVISGKEEAPYPLIGHEHPFSIIMSCLRDFVNQPLGTNLNVNPADNNEPFCMEQLPKERRCQFILKPRSLSQLHLRREPTQKQLKKTKSLLDWALRRSTSTPSGSPVSESPTMPRKLFGLSLSSVCENGALPKPIMDMLLLLYHEGPSTKGIFRRSANAKTCKELKEKLNSGNDVQMDGESVFVAAAVITDFLRNIPDSVLSSEMYELWMEAMEIETQENKIQTMKRLVRALPEANVVLLHHLFGVLYHIEKKCHENQMNAFNLGLCIAPNMLWLPSPTGPEEESKSTKKVATLVQFLIENCPQIFGEAEYIELLILSKLLPESLLEKPGLPDVDLLQQHDSSDELESPASDQEPPKTIEEIDAVFEKLNSTLLEKDKDWDLIAAIDACYKDKSEKNDSAESCENLVDESFHSCESICSLGACQSIGPPRDRCSSEPCVCLSSQLPAQSHEPVARQSSYDATVSRDHVDYVKRLRRLPLERQKLKDGSLSHGLSRSKYSFWRSPQIDCRAKKHIEHQRTTLSNRSSFSSLSSTTTSPSASSLSSLDSAFSYCSDSSVFSPPDISS</sequence>
<dbReference type="EMBL" id="AFYH01091308">
    <property type="status" value="NOT_ANNOTATED_CDS"/>
    <property type="molecule type" value="Genomic_DNA"/>
</dbReference>
<evidence type="ECO:0000259" key="5">
    <source>
        <dbReference type="PROSITE" id="PS50238"/>
    </source>
</evidence>
<dbReference type="SMART" id="SM00324">
    <property type="entry name" value="RhoGAP"/>
    <property type="match status" value="1"/>
</dbReference>
<dbReference type="Proteomes" id="UP000008672">
    <property type="component" value="Unassembled WGS sequence"/>
</dbReference>
<dbReference type="Pfam" id="PF22286">
    <property type="entry name" value="RHG20_PH"/>
    <property type="match status" value="1"/>
</dbReference>
<dbReference type="InterPro" id="IPR011993">
    <property type="entry name" value="PH-like_dom_sf"/>
</dbReference>
<dbReference type="AlphaFoldDB" id="H3B6G3"/>
<feature type="compositionally biased region" description="Low complexity" evidence="3">
    <location>
        <begin position="713"/>
        <end position="733"/>
    </location>
</feature>
<dbReference type="CDD" id="cd17115">
    <property type="entry name" value="RA_RHG20"/>
    <property type="match status" value="1"/>
</dbReference>
<dbReference type="Gene3D" id="2.30.29.30">
    <property type="entry name" value="Pleckstrin-homology domain (PH domain)/Phosphotyrosine-binding domain (PTB)"/>
    <property type="match status" value="1"/>
</dbReference>
<dbReference type="SUPFAM" id="SSF50729">
    <property type="entry name" value="PH domain-like"/>
    <property type="match status" value="1"/>
</dbReference>
<reference evidence="6" key="3">
    <citation type="submission" date="2025-09" db="UniProtKB">
        <authorList>
            <consortium name="Ensembl"/>
        </authorList>
    </citation>
    <scope>IDENTIFICATION</scope>
</reference>
<keyword evidence="2" id="KW-0597">Phosphoprotein</keyword>
<dbReference type="GO" id="GO:0007165">
    <property type="term" value="P:signal transduction"/>
    <property type="evidence" value="ECO:0007669"/>
    <property type="project" value="InterPro"/>
</dbReference>
<dbReference type="PROSITE" id="PS50200">
    <property type="entry name" value="RA"/>
    <property type="match status" value="1"/>
</dbReference>
<dbReference type="CDD" id="cd04402">
    <property type="entry name" value="RhoGAP_ARHGAP20"/>
    <property type="match status" value="1"/>
</dbReference>
<evidence type="ECO:0000256" key="3">
    <source>
        <dbReference type="SAM" id="MobiDB-lite"/>
    </source>
</evidence>
<dbReference type="eggNOG" id="KOG4724">
    <property type="taxonomic scope" value="Eukaryota"/>
</dbReference>
<dbReference type="Pfam" id="PF00620">
    <property type="entry name" value="RhoGAP"/>
    <property type="match status" value="1"/>
</dbReference>
<dbReference type="InParanoid" id="H3B6G3"/>
<proteinExistence type="predicted"/>
<evidence type="ECO:0000256" key="2">
    <source>
        <dbReference type="ARBA" id="ARBA00022553"/>
    </source>
</evidence>
<organism evidence="6 7">
    <name type="scientific">Latimeria chalumnae</name>
    <name type="common">Coelacanth</name>
    <dbReference type="NCBI Taxonomy" id="7897"/>
    <lineage>
        <taxon>Eukaryota</taxon>
        <taxon>Metazoa</taxon>
        <taxon>Chordata</taxon>
        <taxon>Craniata</taxon>
        <taxon>Vertebrata</taxon>
        <taxon>Euteleostomi</taxon>
        <taxon>Coelacanthiformes</taxon>
        <taxon>Coelacanthidae</taxon>
        <taxon>Latimeria</taxon>
    </lineage>
</organism>
<feature type="region of interest" description="Disordered" evidence="3">
    <location>
        <begin position="701"/>
        <end position="733"/>
    </location>
</feature>
<dbReference type="InterPro" id="IPR047886">
    <property type="entry name" value="ARHGAP20-like_RhoGAP"/>
</dbReference>
<evidence type="ECO:0000259" key="4">
    <source>
        <dbReference type="PROSITE" id="PS50200"/>
    </source>
</evidence>
<gene>
    <name evidence="6" type="primary">ARHGAP20B</name>
</gene>
<evidence type="ECO:0008006" key="8">
    <source>
        <dbReference type="Google" id="ProtNLM"/>
    </source>
</evidence>
<protein>
    <recommendedName>
        <fullName evidence="8">Rho-GAP domain-containing protein</fullName>
    </recommendedName>
</protein>
<dbReference type="SUPFAM" id="SSF48350">
    <property type="entry name" value="GTPase activation domain, GAP"/>
    <property type="match status" value="1"/>
</dbReference>
<dbReference type="InterPro" id="IPR000198">
    <property type="entry name" value="RhoGAP_dom"/>
</dbReference>
<dbReference type="Bgee" id="ENSLACG00000015397">
    <property type="expression patterns" value="Expressed in mesonephros and 5 other cell types or tissues"/>
</dbReference>
<dbReference type="GO" id="GO:0005096">
    <property type="term" value="F:GTPase activator activity"/>
    <property type="evidence" value="ECO:0007669"/>
    <property type="project" value="UniProtKB-KW"/>
</dbReference>
<dbReference type="EMBL" id="AFYH01091309">
    <property type="status" value="NOT_ANNOTATED_CDS"/>
    <property type="molecule type" value="Genomic_DNA"/>
</dbReference>
<name>H3B6G3_LATCH</name>
<evidence type="ECO:0000313" key="7">
    <source>
        <dbReference type="Proteomes" id="UP000008672"/>
    </source>
</evidence>
<dbReference type="InterPro" id="IPR029071">
    <property type="entry name" value="Ubiquitin-like_domsf"/>
</dbReference>
<evidence type="ECO:0000256" key="1">
    <source>
        <dbReference type="ARBA" id="ARBA00022468"/>
    </source>
</evidence>
<keyword evidence="1" id="KW-0343">GTPase activation</keyword>
<dbReference type="STRING" id="7897.ENSLACP00000017484"/>
<accession>H3B6G3</accession>